<dbReference type="AlphaFoldDB" id="A0A1I4RKN4"/>
<dbReference type="PANTHER" id="PTHR43467:SF2">
    <property type="entry name" value="COBALT-PRECORRIN-2 C(20)-METHYLTRANSFERASE"/>
    <property type="match status" value="1"/>
</dbReference>
<name>A0A1I4RKN4_ECTMO</name>
<dbReference type="NCBIfam" id="TIGR01467">
    <property type="entry name" value="cobI_cbiL"/>
    <property type="match status" value="1"/>
</dbReference>
<dbReference type="PIRSF" id="PIRSF036427">
    <property type="entry name" value="Precrrn-2_mtase"/>
    <property type="match status" value="1"/>
</dbReference>
<proteinExistence type="inferred from homology"/>
<dbReference type="SUPFAM" id="SSF53790">
    <property type="entry name" value="Tetrapyrrole methylase"/>
    <property type="match status" value="1"/>
</dbReference>
<comment type="pathway">
    <text evidence="1">Cofactor biosynthesis; adenosylcobalamin biosynthesis.</text>
</comment>
<keyword evidence="5 8" id="KW-0808">Transferase</keyword>
<dbReference type="PROSITE" id="PS00840">
    <property type="entry name" value="SUMT_2"/>
    <property type="match status" value="1"/>
</dbReference>
<dbReference type="Gene3D" id="3.30.950.10">
    <property type="entry name" value="Methyltransferase, Cobalt-precorrin-4 Transmethylase, Domain 2"/>
    <property type="match status" value="1"/>
</dbReference>
<dbReference type="Gene3D" id="3.40.1010.10">
    <property type="entry name" value="Cobalt-precorrin-4 Transmethylase, Domain 1"/>
    <property type="match status" value="1"/>
</dbReference>
<dbReference type="OrthoDB" id="9804789at2"/>
<evidence type="ECO:0000256" key="2">
    <source>
        <dbReference type="ARBA" id="ARBA00005879"/>
    </source>
</evidence>
<evidence type="ECO:0000256" key="4">
    <source>
        <dbReference type="ARBA" id="ARBA00022603"/>
    </source>
</evidence>
<protein>
    <submittedName>
        <fullName evidence="10">Precorrin-2/cobalt-factor-2 C20-methyltransferase</fullName>
    </submittedName>
</protein>
<evidence type="ECO:0000313" key="10">
    <source>
        <dbReference type="EMBL" id="SFM52828.1"/>
    </source>
</evidence>
<evidence type="ECO:0000256" key="7">
    <source>
        <dbReference type="PIRNR" id="PIRNR036427"/>
    </source>
</evidence>
<keyword evidence="4 8" id="KW-0489">Methyltransferase</keyword>
<dbReference type="InterPro" id="IPR012382">
    <property type="entry name" value="CobI/CbiL"/>
</dbReference>
<dbReference type="CDD" id="cd11645">
    <property type="entry name" value="Precorrin_2_C20_MT"/>
    <property type="match status" value="1"/>
</dbReference>
<comment type="similarity">
    <text evidence="2 7 8">Belongs to the precorrin methyltransferase family.</text>
</comment>
<organism evidence="10 11">
    <name type="scientific">Ectothiorhodospira mobilis</name>
    <dbReference type="NCBI Taxonomy" id="195064"/>
    <lineage>
        <taxon>Bacteria</taxon>
        <taxon>Pseudomonadati</taxon>
        <taxon>Pseudomonadota</taxon>
        <taxon>Gammaproteobacteria</taxon>
        <taxon>Chromatiales</taxon>
        <taxon>Ectothiorhodospiraceae</taxon>
        <taxon>Ectothiorhodospira</taxon>
    </lineage>
</organism>
<dbReference type="InterPro" id="IPR035996">
    <property type="entry name" value="4pyrrol_Methylase_sf"/>
</dbReference>
<evidence type="ECO:0000256" key="1">
    <source>
        <dbReference type="ARBA" id="ARBA00004953"/>
    </source>
</evidence>
<dbReference type="InterPro" id="IPR000878">
    <property type="entry name" value="4pyrrol_Mease"/>
</dbReference>
<dbReference type="InterPro" id="IPR014777">
    <property type="entry name" value="4pyrrole_Mease_sub1"/>
</dbReference>
<evidence type="ECO:0000259" key="9">
    <source>
        <dbReference type="Pfam" id="PF00590"/>
    </source>
</evidence>
<evidence type="ECO:0000256" key="8">
    <source>
        <dbReference type="RuleBase" id="RU003960"/>
    </source>
</evidence>
<dbReference type="GO" id="GO:0030788">
    <property type="term" value="F:precorrin-2 C20-methyltransferase activity"/>
    <property type="evidence" value="ECO:0007669"/>
    <property type="project" value="InterPro"/>
</dbReference>
<reference evidence="10 11" key="1">
    <citation type="submission" date="2016-10" db="EMBL/GenBank/DDBJ databases">
        <authorList>
            <person name="de Groot N.N."/>
        </authorList>
    </citation>
    <scope>NUCLEOTIDE SEQUENCE [LARGE SCALE GENOMIC DNA]</scope>
    <source>
        <strain evidence="10 11">DSM 4180</strain>
    </source>
</reference>
<keyword evidence="3" id="KW-0169">Cobalamin biosynthesis</keyword>
<evidence type="ECO:0000313" key="11">
    <source>
        <dbReference type="Proteomes" id="UP000199556"/>
    </source>
</evidence>
<gene>
    <name evidence="10" type="ORF">SAMN05421721_10861</name>
</gene>
<dbReference type="NCBIfam" id="NF004647">
    <property type="entry name" value="PRK05990.1"/>
    <property type="match status" value="1"/>
</dbReference>
<dbReference type="InterPro" id="IPR006364">
    <property type="entry name" value="CobI/CbiL/CobIJ_dom"/>
</dbReference>
<feature type="domain" description="Tetrapyrrole methylase" evidence="9">
    <location>
        <begin position="7"/>
        <end position="218"/>
    </location>
</feature>
<keyword evidence="11" id="KW-1185">Reference proteome</keyword>
<dbReference type="InterPro" id="IPR003043">
    <property type="entry name" value="Uropor_MeTrfase_CS"/>
</dbReference>
<dbReference type="GO" id="GO:0009236">
    <property type="term" value="P:cobalamin biosynthetic process"/>
    <property type="evidence" value="ECO:0007669"/>
    <property type="project" value="UniProtKB-UniRule"/>
</dbReference>
<dbReference type="GO" id="GO:0032259">
    <property type="term" value="P:methylation"/>
    <property type="evidence" value="ECO:0007669"/>
    <property type="project" value="UniProtKB-KW"/>
</dbReference>
<dbReference type="STRING" id="195064.SAMN05421721_10861"/>
<dbReference type="PROSITE" id="PS00839">
    <property type="entry name" value="SUMT_1"/>
    <property type="match status" value="1"/>
</dbReference>
<dbReference type="Pfam" id="PF00590">
    <property type="entry name" value="TP_methylase"/>
    <property type="match status" value="1"/>
</dbReference>
<accession>A0A1I4RKN4</accession>
<dbReference type="InterPro" id="IPR014776">
    <property type="entry name" value="4pyrrole_Mease_sub2"/>
</dbReference>
<dbReference type="Proteomes" id="UP000199556">
    <property type="component" value="Unassembled WGS sequence"/>
</dbReference>
<dbReference type="PANTHER" id="PTHR43467">
    <property type="entry name" value="COBALT-PRECORRIN-2 C(20)-METHYLTRANSFERASE"/>
    <property type="match status" value="1"/>
</dbReference>
<keyword evidence="6" id="KW-0949">S-adenosyl-L-methionine</keyword>
<evidence type="ECO:0000256" key="6">
    <source>
        <dbReference type="ARBA" id="ARBA00022691"/>
    </source>
</evidence>
<dbReference type="UniPathway" id="UPA00148"/>
<dbReference type="EMBL" id="FOUO01000008">
    <property type="protein sequence ID" value="SFM52828.1"/>
    <property type="molecule type" value="Genomic_DNA"/>
</dbReference>
<evidence type="ECO:0000256" key="5">
    <source>
        <dbReference type="ARBA" id="ARBA00022679"/>
    </source>
</evidence>
<evidence type="ECO:0000256" key="3">
    <source>
        <dbReference type="ARBA" id="ARBA00022573"/>
    </source>
</evidence>
<sequence length="244" mass="26504">MMACGTLLGIGLGPGDPELITLKGLRRLQAAPVVAAFAKAGRTGNAWTIAEPHLLAQQTRLRLEYPFTLEVAVSDPRYHREMNAFYDDCARQLAAHLEAGRDVAVICEGDPFFYGSYMYLHDRLAGRFAAEVVPGITGMSACWTRADAPITHGDDVLTVLPGTLPEAALVERLRVTDAAVFMKVGRNLPRIRAALGQAGMLHRAILVERGSMNGERVTPLADWPADQAVPYFTIVLVPGRQGVR</sequence>